<protein>
    <submittedName>
        <fullName evidence="3">Protein N-acetyltransferase, RimJ/RimL family</fullName>
    </submittedName>
</protein>
<dbReference type="RefSeq" id="WP_197679926.1">
    <property type="nucleotide sequence ID" value="NZ_LT629772.1"/>
</dbReference>
<dbReference type="SUPFAM" id="SSF55729">
    <property type="entry name" value="Acyl-CoA N-acyltransferases (Nat)"/>
    <property type="match status" value="1"/>
</dbReference>
<accession>A0A1H2AK17</accession>
<reference evidence="3 4" key="1">
    <citation type="submission" date="2016-10" db="EMBL/GenBank/DDBJ databases">
        <authorList>
            <person name="de Groot N.N."/>
        </authorList>
    </citation>
    <scope>NUCLEOTIDE SEQUENCE [LARGE SCALE GENOMIC DNA]</scope>
    <source>
        <strain evidence="3 4">DSM 21800</strain>
    </source>
</reference>
<dbReference type="Pfam" id="PF13302">
    <property type="entry name" value="Acetyltransf_3"/>
    <property type="match status" value="1"/>
</dbReference>
<keyword evidence="4" id="KW-1185">Reference proteome</keyword>
<evidence type="ECO:0000313" key="4">
    <source>
        <dbReference type="Proteomes" id="UP000199103"/>
    </source>
</evidence>
<organism evidence="3 4">
    <name type="scientific">Microlunatus soli</name>
    <dbReference type="NCBI Taxonomy" id="630515"/>
    <lineage>
        <taxon>Bacteria</taxon>
        <taxon>Bacillati</taxon>
        <taxon>Actinomycetota</taxon>
        <taxon>Actinomycetes</taxon>
        <taxon>Propionibacteriales</taxon>
        <taxon>Propionibacteriaceae</taxon>
        <taxon>Microlunatus</taxon>
    </lineage>
</organism>
<dbReference type="PROSITE" id="PS51186">
    <property type="entry name" value="GNAT"/>
    <property type="match status" value="1"/>
</dbReference>
<evidence type="ECO:0000256" key="1">
    <source>
        <dbReference type="SAM" id="MobiDB-lite"/>
    </source>
</evidence>
<dbReference type="InterPro" id="IPR016181">
    <property type="entry name" value="Acyl_CoA_acyltransferase"/>
</dbReference>
<dbReference type="Gene3D" id="3.40.630.30">
    <property type="match status" value="1"/>
</dbReference>
<feature type="region of interest" description="Disordered" evidence="1">
    <location>
        <begin position="182"/>
        <end position="206"/>
    </location>
</feature>
<sequence>MIRTEFLAKQPTLKTARTQLVPMGPRFGPQLWRSLQNHDTDKLTGTHGTFTEDQVRKHLENLPGRSDRADWAIIRNDDSSYLGEVVLNDLDADNESMNYRISLRGLDVAGQGYGTEAGEAVINFGLGLVGLHRISLGVYAFNERAIRSYTKLGFETEGVLRHALHWDGQWYDQILMAKLAPGALDDDPPTTTDPAATTDPGAEGVH</sequence>
<dbReference type="InterPro" id="IPR000182">
    <property type="entry name" value="GNAT_dom"/>
</dbReference>
<feature type="domain" description="N-acetyltransferase" evidence="2">
    <location>
        <begin position="18"/>
        <end position="181"/>
    </location>
</feature>
<gene>
    <name evidence="3" type="ORF">SAMN04489812_6001</name>
</gene>
<evidence type="ECO:0000259" key="2">
    <source>
        <dbReference type="PROSITE" id="PS51186"/>
    </source>
</evidence>
<dbReference type="EMBL" id="LT629772">
    <property type="protein sequence ID" value="SDT46270.1"/>
    <property type="molecule type" value="Genomic_DNA"/>
</dbReference>
<dbReference type="STRING" id="630515.SAMN04489812_6001"/>
<proteinExistence type="predicted"/>
<dbReference type="Proteomes" id="UP000199103">
    <property type="component" value="Chromosome I"/>
</dbReference>
<keyword evidence="3" id="KW-0808">Transferase</keyword>
<dbReference type="AlphaFoldDB" id="A0A1H2AK17"/>
<evidence type="ECO:0000313" key="3">
    <source>
        <dbReference type="EMBL" id="SDT46270.1"/>
    </source>
</evidence>
<dbReference type="PANTHER" id="PTHR43415">
    <property type="entry name" value="SPERMIDINE N(1)-ACETYLTRANSFERASE"/>
    <property type="match status" value="1"/>
</dbReference>
<name>A0A1H2AK17_9ACTN</name>
<dbReference type="GO" id="GO:0016747">
    <property type="term" value="F:acyltransferase activity, transferring groups other than amino-acyl groups"/>
    <property type="evidence" value="ECO:0007669"/>
    <property type="project" value="InterPro"/>
</dbReference>
<dbReference type="PANTHER" id="PTHR43415:SF3">
    <property type="entry name" value="GNAT-FAMILY ACETYLTRANSFERASE"/>
    <property type="match status" value="1"/>
</dbReference>